<evidence type="ECO:0000256" key="3">
    <source>
        <dbReference type="SAM" id="MobiDB-lite"/>
    </source>
</evidence>
<dbReference type="SUPFAM" id="SSF57756">
    <property type="entry name" value="Retrovirus zinc finger-like domains"/>
    <property type="match status" value="1"/>
</dbReference>
<gene>
    <name evidence="5" type="ORF">MEDL_14987</name>
</gene>
<dbReference type="GO" id="GO:0003676">
    <property type="term" value="F:nucleic acid binding"/>
    <property type="evidence" value="ECO:0007669"/>
    <property type="project" value="InterPro"/>
</dbReference>
<dbReference type="InterPro" id="IPR036875">
    <property type="entry name" value="Znf_CCHC_sf"/>
</dbReference>
<feature type="region of interest" description="Disordered" evidence="3">
    <location>
        <begin position="394"/>
        <end position="420"/>
    </location>
</feature>
<dbReference type="PROSITE" id="PS50158">
    <property type="entry name" value="ZF_CCHC"/>
    <property type="match status" value="1"/>
</dbReference>
<dbReference type="Pfam" id="PF22938">
    <property type="entry name" value="Integrase_p58_C"/>
    <property type="match status" value="1"/>
</dbReference>
<dbReference type="Gene3D" id="4.10.60.10">
    <property type="entry name" value="Zinc finger, CCHC-type"/>
    <property type="match status" value="1"/>
</dbReference>
<dbReference type="PANTHER" id="PTHR19963">
    <property type="entry name" value="CCHC-TYPE DOMAIN-CONTAINING PROTEIN"/>
    <property type="match status" value="1"/>
</dbReference>
<accession>A0A8S3QXC3</accession>
<dbReference type="InterPro" id="IPR001878">
    <property type="entry name" value="Znf_CCHC"/>
</dbReference>
<keyword evidence="1" id="KW-0479">Metal-binding</keyword>
<feature type="coiled-coil region" evidence="2">
    <location>
        <begin position="113"/>
        <end position="172"/>
    </location>
</feature>
<keyword evidence="1" id="KW-0862">Zinc</keyword>
<sequence>MTEPVNINTATFLQLKSLKGIGEAKANAILRAREEKGTLTEDNIFDITEISSTLWASLLKDNLITFKEDKPSGEDLTSKVALLRDKISSIEKDRSDMVVSFQFQADQMREKNLAILEQQRLQYEQERDECLKKVKQELNHFREMVETKDKELDRYHEKTEKMQSQIEQQESLARIQKVITDRESKSGVNYKPPSTPDKYGPSAPKLAIFDGKSDWRPYFLQFSTIADRYKWTDEQRLFKLIELLRDRALKYYSNRLKSLQANYKLFIRNLMRNLDLRQENEQNLRDFAERAEELAVDGYPDTPEKFAETVATDAFLRGCLDKRAALVAMDKNPESLDQAVQLYEEEKFAVRVVEKDDDKRGVSASIEKRLKKTEDDLAETKIIVKKILNIINQNQGQKQRSRSTYRSPTPERSTSPYRGTGCFQCGKEGHYARDCPSRIMYRNGSPMRSRSPSPIGAKSDVTVGKLKVKWRFVAAEITDKVILGIDFLEHFKAIVDLGNYTVQINQDIPAICLDNKDGKISHVYRVTVGAKQLFPPQSMKVLKIEIDRTPNSDIIIQPNYELKGLLTPNVVLKIGQEVSTVVRNGSIKFVTLKGGLKFGIGTEIECTIPLTDVNELDRFSDKSLNNFEPYFVTHQAAEADRISDSLTTVSETNENLNIVPPAHKFYPLKLIITTLKTREQKELTDYIKILRETLTEVHVLARENIKKRDYDLNVNCKVYKVGDTVFKIDSARKVGVYPKLKAPWKGPFVVAEVKSPVLYKIRNKKTSEVVHHDRLKLSQIRDLPIWTQRLKKRILENVERKILEDLTDKEEQCDLGLDWLFSNNEQMSGNMMDSSLA</sequence>
<dbReference type="SUPFAM" id="SSF47781">
    <property type="entry name" value="RuvA domain 2-like"/>
    <property type="match status" value="1"/>
</dbReference>
<feature type="region of interest" description="Disordered" evidence="3">
    <location>
        <begin position="183"/>
        <end position="203"/>
    </location>
</feature>
<dbReference type="Gene3D" id="1.10.150.280">
    <property type="entry name" value="AF1531-like domain"/>
    <property type="match status" value="1"/>
</dbReference>
<dbReference type="Proteomes" id="UP000683360">
    <property type="component" value="Unassembled WGS sequence"/>
</dbReference>
<name>A0A8S3QXC3_MYTED</name>
<keyword evidence="1" id="KW-0863">Zinc-finger</keyword>
<dbReference type="InterPro" id="IPR054465">
    <property type="entry name" value="Integrase_p58-like_C"/>
</dbReference>
<evidence type="ECO:0000256" key="1">
    <source>
        <dbReference type="PROSITE-ProRule" id="PRU00047"/>
    </source>
</evidence>
<protein>
    <recommendedName>
        <fullName evidence="4">CCHC-type domain-containing protein</fullName>
    </recommendedName>
</protein>
<evidence type="ECO:0000256" key="2">
    <source>
        <dbReference type="SAM" id="Coils"/>
    </source>
</evidence>
<keyword evidence="6" id="KW-1185">Reference proteome</keyword>
<comment type="caution">
    <text evidence="5">The sequence shown here is derived from an EMBL/GenBank/DDBJ whole genome shotgun (WGS) entry which is preliminary data.</text>
</comment>
<dbReference type="GO" id="GO:0008270">
    <property type="term" value="F:zinc ion binding"/>
    <property type="evidence" value="ECO:0007669"/>
    <property type="project" value="UniProtKB-KW"/>
</dbReference>
<dbReference type="SMART" id="SM00343">
    <property type="entry name" value="ZnF_C2HC"/>
    <property type="match status" value="1"/>
</dbReference>
<dbReference type="PANTHER" id="PTHR19963:SF30">
    <property type="entry name" value="ENDONUCLEASE_EXONUCLEASE_PHOSPHATASE DOMAIN-CONTAINING PROTEIN"/>
    <property type="match status" value="1"/>
</dbReference>
<dbReference type="Pfam" id="PF00098">
    <property type="entry name" value="zf-CCHC"/>
    <property type="match status" value="1"/>
</dbReference>
<dbReference type="AlphaFoldDB" id="A0A8S3QXC3"/>
<dbReference type="Pfam" id="PF12836">
    <property type="entry name" value="HHH_3"/>
    <property type="match status" value="1"/>
</dbReference>
<reference evidence="5" key="1">
    <citation type="submission" date="2021-03" db="EMBL/GenBank/DDBJ databases">
        <authorList>
            <person name="Bekaert M."/>
        </authorList>
    </citation>
    <scope>NUCLEOTIDE SEQUENCE</scope>
</reference>
<organism evidence="5 6">
    <name type="scientific">Mytilus edulis</name>
    <name type="common">Blue mussel</name>
    <dbReference type="NCBI Taxonomy" id="6550"/>
    <lineage>
        <taxon>Eukaryota</taxon>
        <taxon>Metazoa</taxon>
        <taxon>Spiralia</taxon>
        <taxon>Lophotrochozoa</taxon>
        <taxon>Mollusca</taxon>
        <taxon>Bivalvia</taxon>
        <taxon>Autobranchia</taxon>
        <taxon>Pteriomorphia</taxon>
        <taxon>Mytilida</taxon>
        <taxon>Mytiloidea</taxon>
        <taxon>Mytilidae</taxon>
        <taxon>Mytilinae</taxon>
        <taxon>Mytilus</taxon>
    </lineage>
</organism>
<feature type="domain" description="CCHC-type" evidence="4">
    <location>
        <begin position="422"/>
        <end position="437"/>
    </location>
</feature>
<evidence type="ECO:0000313" key="6">
    <source>
        <dbReference type="Proteomes" id="UP000683360"/>
    </source>
</evidence>
<proteinExistence type="predicted"/>
<keyword evidence="2" id="KW-0175">Coiled coil</keyword>
<dbReference type="InterPro" id="IPR010994">
    <property type="entry name" value="RuvA_2-like"/>
</dbReference>
<dbReference type="OrthoDB" id="6091153at2759"/>
<evidence type="ECO:0000313" key="5">
    <source>
        <dbReference type="EMBL" id="CAG2200285.1"/>
    </source>
</evidence>
<evidence type="ECO:0000259" key="4">
    <source>
        <dbReference type="PROSITE" id="PS50158"/>
    </source>
</evidence>
<dbReference type="EMBL" id="CAJPWZ010000742">
    <property type="protein sequence ID" value="CAG2200285.1"/>
    <property type="molecule type" value="Genomic_DNA"/>
</dbReference>
<feature type="compositionally biased region" description="Polar residues" evidence="3">
    <location>
        <begin position="402"/>
        <end position="417"/>
    </location>
</feature>